<keyword evidence="2" id="KW-0819">tRNA processing</keyword>
<comment type="similarity">
    <text evidence="1">Belongs to the SEN15 family.</text>
</comment>
<reference evidence="5" key="2">
    <citation type="submission" date="2023-01" db="EMBL/GenBank/DDBJ databases">
        <authorList>
            <person name="Petersen C."/>
        </authorList>
    </citation>
    <scope>NUCLEOTIDE SEQUENCE</scope>
    <source>
        <strain evidence="5">IBT 15450</strain>
    </source>
</reference>
<sequence>MANTQPQPPTKRPEPSALSAQTSSATHQTPSVATSTQVLHNLQHQHLWTSLLTHTIPTPLPSSTKGQTQTHAVTLVSGIPPHRVYTHPDEQLWMLENGIREDDLRPERMFVIPTAHGQAWSLATMAAVFDELPRVARGLVEYSHRENGENGENGDDEMERKLTRYYEKREMARESREWGSQRLLLAMVDRGMGGDGTVAYYVVQEGEVKPRQN</sequence>
<evidence type="ECO:0000259" key="4">
    <source>
        <dbReference type="Pfam" id="PF09631"/>
    </source>
</evidence>
<evidence type="ECO:0000256" key="1">
    <source>
        <dbReference type="ARBA" id="ARBA00006091"/>
    </source>
</evidence>
<dbReference type="AlphaFoldDB" id="A0AAD6N9I4"/>
<accession>A0AAD6N9I4</accession>
<protein>
    <recommendedName>
        <fullName evidence="4">tRNA-splicing endonuclease subunit Sen15 domain-containing protein</fullName>
    </recommendedName>
</protein>
<dbReference type="EMBL" id="JAQJZL010000004">
    <property type="protein sequence ID" value="KAJ6044308.1"/>
    <property type="molecule type" value="Genomic_DNA"/>
</dbReference>
<dbReference type="FunFam" id="3.40.1350.10:FF:000012">
    <property type="entry name" value="Probable tRNA-splicing endonuclease subunit sen-15"/>
    <property type="match status" value="1"/>
</dbReference>
<evidence type="ECO:0000313" key="6">
    <source>
        <dbReference type="Proteomes" id="UP001219568"/>
    </source>
</evidence>
<dbReference type="GO" id="GO:0000213">
    <property type="term" value="F:tRNA-intron lyase activity"/>
    <property type="evidence" value="ECO:0007669"/>
    <property type="project" value="TreeGrafter"/>
</dbReference>
<dbReference type="GO" id="GO:0003676">
    <property type="term" value="F:nucleic acid binding"/>
    <property type="evidence" value="ECO:0007669"/>
    <property type="project" value="InterPro"/>
</dbReference>
<dbReference type="InterPro" id="IPR036167">
    <property type="entry name" value="tRNA_intron_Endo_cat-like_sf"/>
</dbReference>
<reference evidence="5" key="1">
    <citation type="journal article" date="2023" name="IMA Fungus">
        <title>Comparative genomic study of the Penicillium genus elucidates a diverse pangenome and 15 lateral gene transfer events.</title>
        <authorList>
            <person name="Petersen C."/>
            <person name="Sorensen T."/>
            <person name="Nielsen M.R."/>
            <person name="Sondergaard T.E."/>
            <person name="Sorensen J.L."/>
            <person name="Fitzpatrick D.A."/>
            <person name="Frisvad J.C."/>
            <person name="Nielsen K.L."/>
        </authorList>
    </citation>
    <scope>NUCLEOTIDE SEQUENCE</scope>
    <source>
        <strain evidence="5">IBT 15450</strain>
    </source>
</reference>
<dbReference type="InterPro" id="IPR042777">
    <property type="entry name" value="Sen15_fungi"/>
</dbReference>
<keyword evidence="6" id="KW-1185">Reference proteome</keyword>
<comment type="caution">
    <text evidence="5">The sequence shown here is derived from an EMBL/GenBank/DDBJ whole genome shotgun (WGS) entry which is preliminary data.</text>
</comment>
<dbReference type="PANTHER" id="PTHR28518">
    <property type="entry name" value="TRNA-SPLICING ENDONUCLEASE SUBUNIT SEN15"/>
    <property type="match status" value="1"/>
</dbReference>
<feature type="compositionally biased region" description="Pro residues" evidence="3">
    <location>
        <begin position="1"/>
        <end position="10"/>
    </location>
</feature>
<dbReference type="Gene3D" id="3.40.1350.10">
    <property type="match status" value="1"/>
</dbReference>
<dbReference type="InterPro" id="IPR018593">
    <property type="entry name" value="tRNA-endonuc_su_Sen15"/>
</dbReference>
<proteinExistence type="inferred from homology"/>
<evidence type="ECO:0000313" key="5">
    <source>
        <dbReference type="EMBL" id="KAJ6044308.1"/>
    </source>
</evidence>
<gene>
    <name evidence="5" type="ORF">N7460_005663</name>
</gene>
<dbReference type="PANTHER" id="PTHR28518:SF1">
    <property type="entry name" value="TRNA-SPLICING ENDONUCLEASE SUBUNIT SEN15"/>
    <property type="match status" value="1"/>
</dbReference>
<feature type="compositionally biased region" description="Polar residues" evidence="3">
    <location>
        <begin position="18"/>
        <end position="34"/>
    </location>
</feature>
<feature type="domain" description="tRNA-splicing endonuclease subunit Sen15" evidence="4">
    <location>
        <begin position="37"/>
        <end position="134"/>
    </location>
</feature>
<dbReference type="Proteomes" id="UP001219568">
    <property type="component" value="Unassembled WGS sequence"/>
</dbReference>
<dbReference type="GO" id="GO:0000379">
    <property type="term" value="P:tRNA-type intron splice site recognition and cleavage"/>
    <property type="evidence" value="ECO:0007669"/>
    <property type="project" value="InterPro"/>
</dbReference>
<evidence type="ECO:0000256" key="2">
    <source>
        <dbReference type="ARBA" id="ARBA00022694"/>
    </source>
</evidence>
<organism evidence="5 6">
    <name type="scientific">Penicillium canescens</name>
    <dbReference type="NCBI Taxonomy" id="5083"/>
    <lineage>
        <taxon>Eukaryota</taxon>
        <taxon>Fungi</taxon>
        <taxon>Dikarya</taxon>
        <taxon>Ascomycota</taxon>
        <taxon>Pezizomycotina</taxon>
        <taxon>Eurotiomycetes</taxon>
        <taxon>Eurotiomycetidae</taxon>
        <taxon>Eurotiales</taxon>
        <taxon>Aspergillaceae</taxon>
        <taxon>Penicillium</taxon>
    </lineage>
</organism>
<dbReference type="GO" id="GO:0000214">
    <property type="term" value="C:tRNA-intron endonuclease complex"/>
    <property type="evidence" value="ECO:0007669"/>
    <property type="project" value="InterPro"/>
</dbReference>
<name>A0AAD6N9I4_PENCN</name>
<dbReference type="SUPFAM" id="SSF53032">
    <property type="entry name" value="tRNA-intron endonuclease catalytic domain-like"/>
    <property type="match status" value="1"/>
</dbReference>
<feature type="region of interest" description="Disordered" evidence="3">
    <location>
        <begin position="1"/>
        <end position="34"/>
    </location>
</feature>
<dbReference type="InterPro" id="IPR011856">
    <property type="entry name" value="tRNA_endonuc-like_dom_sf"/>
</dbReference>
<dbReference type="Pfam" id="PF09631">
    <property type="entry name" value="Sen15"/>
    <property type="match status" value="1"/>
</dbReference>
<evidence type="ECO:0000256" key="3">
    <source>
        <dbReference type="SAM" id="MobiDB-lite"/>
    </source>
</evidence>